<dbReference type="Pfam" id="PF04140">
    <property type="entry name" value="ICMT"/>
    <property type="match status" value="1"/>
</dbReference>
<evidence type="ECO:0000256" key="1">
    <source>
        <dbReference type="ARBA" id="ARBA00004141"/>
    </source>
</evidence>
<gene>
    <name evidence="6" type="primary">cabJ</name>
</gene>
<comment type="subcellular location">
    <subcellularLocation>
        <location evidence="1">Membrane</location>
        <topology evidence="1">Multi-pass membrane protein</topology>
    </subcellularLocation>
</comment>
<dbReference type="Gene3D" id="1.20.120.1630">
    <property type="match status" value="1"/>
</dbReference>
<dbReference type="GO" id="GO:0032259">
    <property type="term" value="P:methylation"/>
    <property type="evidence" value="ECO:0007669"/>
    <property type="project" value="UniProtKB-KW"/>
</dbReference>
<proteinExistence type="predicted"/>
<feature type="transmembrane region" description="Helical" evidence="5">
    <location>
        <begin position="44"/>
        <end position="64"/>
    </location>
</feature>
<dbReference type="AlphaFoldDB" id="A0A0Y0GF09"/>
<dbReference type="EMBL" id="KT826756">
    <property type="protein sequence ID" value="AMB48453.1"/>
    <property type="molecule type" value="Genomic_DNA"/>
</dbReference>
<feature type="transmembrane region" description="Helical" evidence="5">
    <location>
        <begin position="100"/>
        <end position="121"/>
    </location>
</feature>
<dbReference type="GO" id="GO:0004671">
    <property type="term" value="F:protein C-terminal S-isoprenylcysteine carboxyl O-methyltransferase activity"/>
    <property type="evidence" value="ECO:0007669"/>
    <property type="project" value="InterPro"/>
</dbReference>
<evidence type="ECO:0000256" key="4">
    <source>
        <dbReference type="ARBA" id="ARBA00023136"/>
    </source>
</evidence>
<name>A0A0Y0GF09_9NOSO</name>
<protein>
    <submittedName>
        <fullName evidence="6">Isoprenylcysteine carboxyl methyltransferase</fullName>
    </submittedName>
</protein>
<evidence type="ECO:0000256" key="3">
    <source>
        <dbReference type="ARBA" id="ARBA00022989"/>
    </source>
</evidence>
<evidence type="ECO:0000256" key="2">
    <source>
        <dbReference type="ARBA" id="ARBA00022692"/>
    </source>
</evidence>
<feature type="transmembrane region" description="Helical" evidence="5">
    <location>
        <begin position="70"/>
        <end position="88"/>
    </location>
</feature>
<dbReference type="GO" id="GO:0016020">
    <property type="term" value="C:membrane"/>
    <property type="evidence" value="ECO:0007669"/>
    <property type="project" value="UniProtKB-SubCell"/>
</dbReference>
<sequence length="199" mass="22210">MLTRYIFIGIIFVVFLQRMIELRISKSNEAYMLAQGAKKHSDNLLGAVKVLQISWVVAAIAEVWYFNRPFSLTLAAVAVSLTIAGQVLRYLSMQALGKRWTLSIMTIPNMPVVNKGIYLYLRHPNWLGVILEIAALPLIHGAYLTTIVFSVANAFIISKRVQTEEEALAQNSDYTSVFANRPRFIPKIPLISPVTSGGN</sequence>
<keyword evidence="6" id="KW-0808">Transferase</keyword>
<reference evidence="6" key="1">
    <citation type="journal article" date="2016" name="Mar. Drugs">
        <title>Effects of Halide Ions on the Carbamidocyclophane Biosynthesis in Nostoc sp. CAVN2.</title>
        <authorList>
            <person name="Preisitsch M."/>
            <person name="Heiden S.E."/>
            <person name="Beerbaum M."/>
            <person name="Niedermeyer T.H.J."/>
            <person name="Schneefeld M."/>
            <person name="Herrmann J."/>
            <person name="Kumpfmueller J."/>
            <person name="Thuermer A."/>
            <person name="Neidhardt I."/>
            <person name="Wiesner C."/>
            <person name="Daniel R."/>
            <person name="Mueller R."/>
            <person name="Bange F.-C."/>
            <person name="Schmieder P."/>
            <person name="Schweder T."/>
            <person name="Mundt S."/>
        </authorList>
    </citation>
    <scope>NUCLEOTIDE SEQUENCE</scope>
    <source>
        <strain evidence="6">CAVN2</strain>
    </source>
</reference>
<dbReference type="PANTHER" id="PTHR12714">
    <property type="entry name" value="PROTEIN-S ISOPRENYLCYSTEINE O-METHYLTRANSFERASE"/>
    <property type="match status" value="1"/>
</dbReference>
<evidence type="ECO:0000313" key="6">
    <source>
        <dbReference type="EMBL" id="AMB48453.1"/>
    </source>
</evidence>
<accession>A0A0Y0GF09</accession>
<evidence type="ECO:0000256" key="5">
    <source>
        <dbReference type="SAM" id="Phobius"/>
    </source>
</evidence>
<dbReference type="PANTHER" id="PTHR12714:SF25">
    <property type="entry name" value="CONSERVED HYPOTHETICAL MEMBRANE PROTEIN"/>
    <property type="match status" value="1"/>
</dbReference>
<keyword evidence="3 5" id="KW-1133">Transmembrane helix</keyword>
<keyword evidence="2 5" id="KW-0812">Transmembrane</keyword>
<organism evidence="6">
    <name type="scientific">Nostoc sp. CAVN2</name>
    <dbReference type="NCBI Taxonomy" id="1510471"/>
    <lineage>
        <taxon>Bacteria</taxon>
        <taxon>Bacillati</taxon>
        <taxon>Cyanobacteriota</taxon>
        <taxon>Cyanophyceae</taxon>
        <taxon>Nostocales</taxon>
        <taxon>Nostocaceae</taxon>
        <taxon>Nostoc</taxon>
    </lineage>
</organism>
<feature type="transmembrane region" description="Helical" evidence="5">
    <location>
        <begin position="6"/>
        <end position="24"/>
    </location>
</feature>
<keyword evidence="4 5" id="KW-0472">Membrane</keyword>
<keyword evidence="6" id="KW-0489">Methyltransferase</keyword>
<dbReference type="InterPro" id="IPR007269">
    <property type="entry name" value="ICMT_MeTrfase"/>
</dbReference>
<feature type="transmembrane region" description="Helical" evidence="5">
    <location>
        <begin position="133"/>
        <end position="156"/>
    </location>
</feature>